<evidence type="ECO:0000256" key="1">
    <source>
        <dbReference type="ARBA" id="ARBA00001974"/>
    </source>
</evidence>
<reference evidence="6 7" key="1">
    <citation type="journal article" date="2016" name="Nat. Commun.">
        <title>Thousands of microbial genomes shed light on interconnected biogeochemical processes in an aquifer system.</title>
        <authorList>
            <person name="Anantharaman K."/>
            <person name="Brown C.T."/>
            <person name="Hug L.A."/>
            <person name="Sharon I."/>
            <person name="Castelle C.J."/>
            <person name="Probst A.J."/>
            <person name="Thomas B.C."/>
            <person name="Singh A."/>
            <person name="Wilkins M.J."/>
            <person name="Karaoz U."/>
            <person name="Brodie E.L."/>
            <person name="Williams K.H."/>
            <person name="Hubbard S.S."/>
            <person name="Banfield J.F."/>
        </authorList>
    </citation>
    <scope>NUCLEOTIDE SEQUENCE [LARGE SCALE GENOMIC DNA]</scope>
</reference>
<name>A0A1F7VGH1_9BACT</name>
<evidence type="ECO:0000313" key="7">
    <source>
        <dbReference type="Proteomes" id="UP000177574"/>
    </source>
</evidence>
<dbReference type="InterPro" id="IPR028202">
    <property type="entry name" value="Reductase_C"/>
</dbReference>
<dbReference type="SUPFAM" id="SSF55424">
    <property type="entry name" value="FAD/NAD-linked reductases, dimerisation (C-terminal) domain"/>
    <property type="match status" value="1"/>
</dbReference>
<accession>A0A1F7VGH1</accession>
<dbReference type="InterPro" id="IPR036188">
    <property type="entry name" value="FAD/NAD-bd_sf"/>
</dbReference>
<dbReference type="PRINTS" id="PR00368">
    <property type="entry name" value="FADPNR"/>
</dbReference>
<dbReference type="InterPro" id="IPR050260">
    <property type="entry name" value="FAD-bd_OxRdtase"/>
</dbReference>
<organism evidence="6 7">
    <name type="scientific">Candidatus Uhrbacteria bacterium RIFCSPLOWO2_02_FULL_53_10</name>
    <dbReference type="NCBI Taxonomy" id="1802411"/>
    <lineage>
        <taxon>Bacteria</taxon>
        <taxon>Candidatus Uhriibacteriota</taxon>
    </lineage>
</organism>
<dbReference type="PANTHER" id="PTHR43429:SF3">
    <property type="entry name" value="NITRITE REDUCTASE [NAD(P)H]"/>
    <property type="match status" value="1"/>
</dbReference>
<dbReference type="Proteomes" id="UP000177574">
    <property type="component" value="Unassembled WGS sequence"/>
</dbReference>
<dbReference type="PANTHER" id="PTHR43429">
    <property type="entry name" value="PYRIDINE NUCLEOTIDE-DISULFIDE OXIDOREDUCTASE DOMAIN-CONTAINING"/>
    <property type="match status" value="1"/>
</dbReference>
<dbReference type="Pfam" id="PF07992">
    <property type="entry name" value="Pyr_redox_2"/>
    <property type="match status" value="1"/>
</dbReference>
<dbReference type="Gene3D" id="3.30.390.30">
    <property type="match status" value="1"/>
</dbReference>
<dbReference type="EMBL" id="MGET01000032">
    <property type="protein sequence ID" value="OGL89573.1"/>
    <property type="molecule type" value="Genomic_DNA"/>
</dbReference>
<evidence type="ECO:0000256" key="2">
    <source>
        <dbReference type="ARBA" id="ARBA00022630"/>
    </source>
</evidence>
<gene>
    <name evidence="6" type="ORF">A3I45_04830</name>
</gene>
<keyword evidence="2" id="KW-0285">Flavoprotein</keyword>
<feature type="domain" description="FAD/NAD(P)-binding" evidence="4">
    <location>
        <begin position="12"/>
        <end position="304"/>
    </location>
</feature>
<evidence type="ECO:0008006" key="8">
    <source>
        <dbReference type="Google" id="ProtNLM"/>
    </source>
</evidence>
<evidence type="ECO:0000259" key="5">
    <source>
        <dbReference type="Pfam" id="PF14759"/>
    </source>
</evidence>
<dbReference type="PRINTS" id="PR00411">
    <property type="entry name" value="PNDRDTASEI"/>
</dbReference>
<proteinExistence type="predicted"/>
<evidence type="ECO:0000259" key="4">
    <source>
        <dbReference type="Pfam" id="PF07992"/>
    </source>
</evidence>
<dbReference type="InterPro" id="IPR023753">
    <property type="entry name" value="FAD/NAD-binding_dom"/>
</dbReference>
<protein>
    <recommendedName>
        <fullName evidence="8">FAD/NAD(P)-binding domain-containing protein</fullName>
    </recommendedName>
</protein>
<dbReference type="SUPFAM" id="SSF51905">
    <property type="entry name" value="FAD/NAD(P)-binding domain"/>
    <property type="match status" value="1"/>
</dbReference>
<dbReference type="AlphaFoldDB" id="A0A1F7VGH1"/>
<keyword evidence="3" id="KW-0274">FAD</keyword>
<sequence>MRNVYARIRRMNILIIGGGVCGTSAAEDIRKRDTDANITIVSDEPHPLYSRVLLPHYIHGMIPRERVFLKALDWYTEQNIELVYDEVVALDCAKRSVLCATDRTFEYDKLLIAGGGTVNRLPLSQRPRAFHFQTLEDADAILAALCERDGEKTVARIIGGGFICMEFVDLFQKADFETHVHLKDDRFFGKIIDRETSDYFASLLQARGVIIHAHDVAKEFQNDTLTTNSGNHACDVLGIGIGLDARFLWAMQAGIEMNHGIIANAFLETNIPDVYAAGDCAEYENQLFGRRRRVGNWTNAQMQGRHAARVMFGEREPFTAVTSYSASVIDIRIAAVGDADPLAADEVIARKNGEGRSLLYMRDERLVGAVTINRSFERAPLTKIISAKTSVSKIKDRLSDPDFNLSELI</sequence>
<dbReference type="InterPro" id="IPR016156">
    <property type="entry name" value="FAD/NAD-linked_Rdtase_dimer_sf"/>
</dbReference>
<evidence type="ECO:0000313" key="6">
    <source>
        <dbReference type="EMBL" id="OGL89573.1"/>
    </source>
</evidence>
<comment type="caution">
    <text evidence="6">The sequence shown here is derived from an EMBL/GenBank/DDBJ whole genome shotgun (WGS) entry which is preliminary data.</text>
</comment>
<dbReference type="GO" id="GO:0016491">
    <property type="term" value="F:oxidoreductase activity"/>
    <property type="evidence" value="ECO:0007669"/>
    <property type="project" value="InterPro"/>
</dbReference>
<feature type="domain" description="Reductase C-terminal" evidence="5">
    <location>
        <begin position="335"/>
        <end position="408"/>
    </location>
</feature>
<comment type="cofactor">
    <cofactor evidence="1">
        <name>FAD</name>
        <dbReference type="ChEBI" id="CHEBI:57692"/>
    </cofactor>
</comment>
<evidence type="ECO:0000256" key="3">
    <source>
        <dbReference type="ARBA" id="ARBA00022827"/>
    </source>
</evidence>
<dbReference type="Gene3D" id="3.50.50.60">
    <property type="entry name" value="FAD/NAD(P)-binding domain"/>
    <property type="match status" value="2"/>
</dbReference>
<dbReference type="Pfam" id="PF14759">
    <property type="entry name" value="Reductase_C"/>
    <property type="match status" value="1"/>
</dbReference>